<dbReference type="RefSeq" id="WP_168151293.1">
    <property type="nucleotide sequence ID" value="NZ_JAAWVT010000002.1"/>
</dbReference>
<evidence type="ECO:0000313" key="2">
    <source>
        <dbReference type="EMBL" id="NKG20393.1"/>
    </source>
</evidence>
<dbReference type="EMBL" id="JAAWVT010000002">
    <property type="protein sequence ID" value="NKG20393.1"/>
    <property type="molecule type" value="Genomic_DNA"/>
</dbReference>
<proteinExistence type="predicted"/>
<dbReference type="Proteomes" id="UP000746595">
    <property type="component" value="Unassembled WGS sequence"/>
</dbReference>
<name>A0ABX1G2Z1_9MICC</name>
<protein>
    <submittedName>
        <fullName evidence="2">Uncharacterized protein</fullName>
    </submittedName>
</protein>
<sequence length="252" mass="26931">MTGSRNSEQTPLSAQTLLGTHYAMPVDNRSHKSRYHAIVPTTVLLLTFALLGTIAGLSWILGAPAARLAPTSDPAESWSVSERSLDTQSLSALRQAGWTCPVIDATGFGLTSATGTLKKGQATVTLLLGDGKDTVEISEIRSVTENPKTVIPTAKAAKASLDPTSGMLTELGHRLGGKAGAAVTYDDGTATLQLEDVKYRITTSLTKADIEKILQRLVVGEHTRVMSLDSSSEDYSQRLLRGFSRLMVLDFQ</sequence>
<comment type="caution">
    <text evidence="2">The sequence shown here is derived from an EMBL/GenBank/DDBJ whole genome shotgun (WGS) entry which is preliminary data.</text>
</comment>
<organism evidence="2 3">
    <name type="scientific">Paeniglutamicibacter terrestris</name>
    <dbReference type="NCBI Taxonomy" id="2723403"/>
    <lineage>
        <taxon>Bacteria</taxon>
        <taxon>Bacillati</taxon>
        <taxon>Actinomycetota</taxon>
        <taxon>Actinomycetes</taxon>
        <taxon>Micrococcales</taxon>
        <taxon>Micrococcaceae</taxon>
        <taxon>Paeniglutamicibacter</taxon>
    </lineage>
</organism>
<keyword evidence="1" id="KW-0472">Membrane</keyword>
<keyword evidence="3" id="KW-1185">Reference proteome</keyword>
<feature type="transmembrane region" description="Helical" evidence="1">
    <location>
        <begin position="37"/>
        <end position="61"/>
    </location>
</feature>
<evidence type="ECO:0000313" key="3">
    <source>
        <dbReference type="Proteomes" id="UP000746595"/>
    </source>
</evidence>
<evidence type="ECO:0000256" key="1">
    <source>
        <dbReference type="SAM" id="Phobius"/>
    </source>
</evidence>
<keyword evidence="1" id="KW-0812">Transmembrane</keyword>
<reference evidence="2 3" key="1">
    <citation type="submission" date="2020-04" db="EMBL/GenBank/DDBJ databases">
        <title>Paeniglutamicibacter sp. ANT13_2, a novel actinomycete isolated from sediment in Antarctica.</title>
        <authorList>
            <person name="Sakdapetsiri C."/>
            <person name="Pinyakong O."/>
        </authorList>
    </citation>
    <scope>NUCLEOTIDE SEQUENCE [LARGE SCALE GENOMIC DNA]</scope>
    <source>
        <strain evidence="2 3">ANT13_2</strain>
    </source>
</reference>
<gene>
    <name evidence="2" type="ORF">HED64_06655</name>
</gene>
<keyword evidence="1" id="KW-1133">Transmembrane helix</keyword>
<accession>A0ABX1G2Z1</accession>